<feature type="transmembrane region" description="Helical" evidence="4">
    <location>
        <begin position="147"/>
        <end position="164"/>
    </location>
</feature>
<feature type="transmembrane region" description="Helical" evidence="4">
    <location>
        <begin position="249"/>
        <end position="266"/>
    </location>
</feature>
<keyword evidence="2 4" id="KW-1133">Transmembrane helix</keyword>
<gene>
    <name evidence="5" type="primary">arsJ</name>
    <name evidence="5" type="ORF">JIN82_14465</name>
</gene>
<dbReference type="Gene3D" id="1.20.1250.20">
    <property type="entry name" value="MFS general substrate transporter like domains"/>
    <property type="match status" value="2"/>
</dbReference>
<feature type="transmembrane region" description="Helical" evidence="4">
    <location>
        <begin position="347"/>
        <end position="367"/>
    </location>
</feature>
<reference evidence="5" key="1">
    <citation type="submission" date="2021-01" db="EMBL/GenBank/DDBJ databases">
        <title>Modified the classification status of verrucomicrobia.</title>
        <authorList>
            <person name="Feng X."/>
        </authorList>
    </citation>
    <scope>NUCLEOTIDE SEQUENCE</scope>
    <source>
        <strain evidence="5">_KCTC 22039</strain>
    </source>
</reference>
<name>A0A8J7MI19_9BACT</name>
<sequence>MLKNYAIVTGAYWSFMLTDGALRMLVLLYFHELGYSPLTLAMLFLLYEFFGIVTNLFGGWLATRCGLKSTLVGGLVLQSLAMVMLSQLDTSWPEMMAVAYVMASQALSGIAKDLTKMSSKTAIKFLIPEDQSSSLFKWVSALTGSKNAIKGIGFFVGAALLSWFGFANSLWIMAAGIFTVLISSIVALPQEIGRAKSKPKLQALFSQGRDINWLSFSRIFLFGARDIWFVVGLPIFLTSQLDWDHPQTGTFMASWVIAYGIVQAFAPKIIKNRLHGKAPDGKTAIELAGFLLASMVAMIIALQTALPATIAIIGGLFIFGAIFALNSSVHSFLILEYADGDKAAMNVGFYYMANAMGRLLGTLLSGLLFQLGGLNACLIGSATFLLVTTLSSFKLPRHAS</sequence>
<evidence type="ECO:0000256" key="2">
    <source>
        <dbReference type="ARBA" id="ARBA00022989"/>
    </source>
</evidence>
<keyword evidence="3 4" id="KW-0472">Membrane</keyword>
<evidence type="ECO:0000313" key="6">
    <source>
        <dbReference type="Proteomes" id="UP000624703"/>
    </source>
</evidence>
<dbReference type="InterPro" id="IPR011701">
    <property type="entry name" value="MFS"/>
</dbReference>
<accession>A0A8J7MI19</accession>
<dbReference type="InterPro" id="IPR047769">
    <property type="entry name" value="MFS_ArsJ"/>
</dbReference>
<dbReference type="AlphaFoldDB" id="A0A8J7MI19"/>
<keyword evidence="6" id="KW-1185">Reference proteome</keyword>
<protein>
    <submittedName>
        <fullName evidence="5">Organoarsenical effux MFS transporter ArsJ</fullName>
    </submittedName>
</protein>
<dbReference type="PANTHER" id="PTHR23547:SF1">
    <property type="entry name" value="MAJOR FACILITATOR SUPERFAMILY MFS_1"/>
    <property type="match status" value="1"/>
</dbReference>
<evidence type="ECO:0000256" key="1">
    <source>
        <dbReference type="ARBA" id="ARBA00022692"/>
    </source>
</evidence>
<feature type="transmembrane region" description="Helical" evidence="4">
    <location>
        <begin position="373"/>
        <end position="393"/>
    </location>
</feature>
<dbReference type="GO" id="GO:0022857">
    <property type="term" value="F:transmembrane transporter activity"/>
    <property type="evidence" value="ECO:0007669"/>
    <property type="project" value="InterPro"/>
</dbReference>
<feature type="transmembrane region" description="Helical" evidence="4">
    <location>
        <begin position="312"/>
        <end position="335"/>
    </location>
</feature>
<dbReference type="SUPFAM" id="SSF103473">
    <property type="entry name" value="MFS general substrate transporter"/>
    <property type="match status" value="1"/>
</dbReference>
<dbReference type="NCBIfam" id="NF033734">
    <property type="entry name" value="MFS_ArsJ"/>
    <property type="match status" value="1"/>
</dbReference>
<dbReference type="EMBL" id="JAENIM010000045">
    <property type="protein sequence ID" value="MBK1792364.1"/>
    <property type="molecule type" value="Genomic_DNA"/>
</dbReference>
<dbReference type="PANTHER" id="PTHR23547">
    <property type="entry name" value="MAJOR FACILITATOR SUPERFAMILY DOMAIN, GENERAL SUBSTRATE TRANSPORTER"/>
    <property type="match status" value="1"/>
</dbReference>
<dbReference type="RefSeq" id="WP_200312378.1">
    <property type="nucleotide sequence ID" value="NZ_JAENIM010000045.1"/>
</dbReference>
<feature type="transmembrane region" description="Helical" evidence="4">
    <location>
        <begin position="219"/>
        <end position="237"/>
    </location>
</feature>
<evidence type="ECO:0000256" key="4">
    <source>
        <dbReference type="SAM" id="Phobius"/>
    </source>
</evidence>
<feature type="transmembrane region" description="Helical" evidence="4">
    <location>
        <begin position="287"/>
        <end position="306"/>
    </location>
</feature>
<organism evidence="5 6">
    <name type="scientific">Persicirhabdus sediminis</name>
    <dbReference type="NCBI Taxonomy" id="454144"/>
    <lineage>
        <taxon>Bacteria</taxon>
        <taxon>Pseudomonadati</taxon>
        <taxon>Verrucomicrobiota</taxon>
        <taxon>Verrucomicrobiia</taxon>
        <taxon>Verrucomicrobiales</taxon>
        <taxon>Verrucomicrobiaceae</taxon>
        <taxon>Persicirhabdus</taxon>
    </lineage>
</organism>
<dbReference type="Pfam" id="PF07690">
    <property type="entry name" value="MFS_1"/>
    <property type="match status" value="1"/>
</dbReference>
<keyword evidence="1 4" id="KW-0812">Transmembrane</keyword>
<feature type="transmembrane region" description="Helical" evidence="4">
    <location>
        <begin position="12"/>
        <end position="31"/>
    </location>
</feature>
<proteinExistence type="predicted"/>
<evidence type="ECO:0000256" key="3">
    <source>
        <dbReference type="ARBA" id="ARBA00023136"/>
    </source>
</evidence>
<feature type="transmembrane region" description="Helical" evidence="4">
    <location>
        <begin position="37"/>
        <end position="58"/>
    </location>
</feature>
<evidence type="ECO:0000313" key="5">
    <source>
        <dbReference type="EMBL" id="MBK1792364.1"/>
    </source>
</evidence>
<dbReference type="Proteomes" id="UP000624703">
    <property type="component" value="Unassembled WGS sequence"/>
</dbReference>
<feature type="transmembrane region" description="Helical" evidence="4">
    <location>
        <begin position="170"/>
        <end position="188"/>
    </location>
</feature>
<comment type="caution">
    <text evidence="5">The sequence shown here is derived from an EMBL/GenBank/DDBJ whole genome shotgun (WGS) entry which is preliminary data.</text>
</comment>
<dbReference type="InterPro" id="IPR036259">
    <property type="entry name" value="MFS_trans_sf"/>
</dbReference>